<evidence type="ECO:0000313" key="5">
    <source>
        <dbReference type="Proteomes" id="UP001160483"/>
    </source>
</evidence>
<organism evidence="2 5">
    <name type="scientific">Peronospora belbahrii</name>
    <dbReference type="NCBI Taxonomy" id="622444"/>
    <lineage>
        <taxon>Eukaryota</taxon>
        <taxon>Sar</taxon>
        <taxon>Stramenopiles</taxon>
        <taxon>Oomycota</taxon>
        <taxon>Peronosporomycetes</taxon>
        <taxon>Peronosporales</taxon>
        <taxon>Peronosporaceae</taxon>
        <taxon>Peronospora</taxon>
    </lineage>
</organism>
<evidence type="ECO:0000256" key="1">
    <source>
        <dbReference type="SAM" id="MobiDB-lite"/>
    </source>
</evidence>
<evidence type="ECO:0000313" key="4">
    <source>
        <dbReference type="Proteomes" id="UP001158986"/>
    </source>
</evidence>
<protein>
    <recommendedName>
        <fullName evidence="6">PH domain-containing protein</fullName>
    </recommendedName>
</protein>
<dbReference type="Proteomes" id="UP001158986">
    <property type="component" value="Unassembled WGS sequence"/>
</dbReference>
<name>A0AAU9L4S1_9STRA</name>
<dbReference type="AlphaFoldDB" id="A0AAU9L4S1"/>
<comment type="caution">
    <text evidence="2">The sequence shown here is derived from an EMBL/GenBank/DDBJ whole genome shotgun (WGS) entry which is preliminary data.</text>
</comment>
<evidence type="ECO:0000313" key="2">
    <source>
        <dbReference type="EMBL" id="CAH0475121.1"/>
    </source>
</evidence>
<accession>A0AAU9L4S1</accession>
<dbReference type="Proteomes" id="UP001160483">
    <property type="component" value="Unassembled WGS sequence"/>
</dbReference>
<evidence type="ECO:0008006" key="6">
    <source>
        <dbReference type="Google" id="ProtNLM"/>
    </source>
</evidence>
<proteinExistence type="predicted"/>
<evidence type="ECO:0000313" key="3">
    <source>
        <dbReference type="EMBL" id="CAH0513286.1"/>
    </source>
</evidence>
<sequence>MTDDNESIETDDQEDQVHNSNTRDIDDQDFHVLLNPQCPLSDWVYWQRDAITLPDCWTRVFAVFYNNMLWLYRYEDASARSLLVRIHVTALRVGQDVRQLQFRDARTTLHVQLCLPDTETFCRWHCHVTTAVAQLPIVKDDLNVAIVSTVTSVLQKKRFWKDVATRMLQRNKYHCARMQEDNRMVVYNRQQNRKRMSQLWKNVSTALKNALKLDLH</sequence>
<reference evidence="2 4" key="1">
    <citation type="submission" date="2021-11" db="EMBL/GenBank/DDBJ databases">
        <authorList>
            <person name="Islam A."/>
            <person name="Islam S."/>
            <person name="Flora M.S."/>
            <person name="Rahman M."/>
            <person name="Ziaur R.M."/>
            <person name="Epstein J.H."/>
            <person name="Hassan M."/>
            <person name="Klassen M."/>
            <person name="Woodard K."/>
            <person name="Webb A."/>
            <person name="Webby R.J."/>
            <person name="El Zowalaty M.E."/>
        </authorList>
    </citation>
    <scope>NUCLEOTIDE SEQUENCE</scope>
    <source>
        <strain evidence="3">Pbs1</strain>
        <strain evidence="2">Pbs3</strain>
    </source>
</reference>
<dbReference type="EMBL" id="CAKLCB010000010">
    <property type="protein sequence ID" value="CAH0513286.1"/>
    <property type="molecule type" value="Genomic_DNA"/>
</dbReference>
<gene>
    <name evidence="3" type="ORF">PBS001_LOCUS103</name>
    <name evidence="2" type="ORF">PBS003_LOCUS1952</name>
</gene>
<feature type="region of interest" description="Disordered" evidence="1">
    <location>
        <begin position="1"/>
        <end position="22"/>
    </location>
</feature>
<keyword evidence="4" id="KW-1185">Reference proteome</keyword>
<dbReference type="EMBL" id="CAKKTJ010000121">
    <property type="protein sequence ID" value="CAH0475121.1"/>
    <property type="molecule type" value="Genomic_DNA"/>
</dbReference>
<feature type="compositionally biased region" description="Acidic residues" evidence="1">
    <location>
        <begin position="1"/>
        <end position="14"/>
    </location>
</feature>